<dbReference type="InterPro" id="IPR047146">
    <property type="entry name" value="Cyt_P450_E_CYP52_fungi"/>
</dbReference>
<dbReference type="EMBL" id="CP051140">
    <property type="protein sequence ID" value="QIW97181.1"/>
    <property type="molecule type" value="Genomic_DNA"/>
</dbReference>
<comment type="cofactor">
    <cofactor evidence="1">
        <name>heme</name>
        <dbReference type="ChEBI" id="CHEBI:30413"/>
    </cofactor>
</comment>
<name>A0A6H0XQY3_9PEZI</name>
<gene>
    <name evidence="9" type="ORF">AMS68_002699</name>
</gene>
<keyword evidence="3" id="KW-0349">Heme</keyword>
<evidence type="ECO:0000313" key="10">
    <source>
        <dbReference type="Proteomes" id="UP000503462"/>
    </source>
</evidence>
<keyword evidence="6" id="KW-0408">Iron</keyword>
<dbReference type="AlphaFoldDB" id="A0A6H0XQY3"/>
<keyword evidence="10" id="KW-1185">Reference proteome</keyword>
<evidence type="ECO:0000256" key="3">
    <source>
        <dbReference type="ARBA" id="ARBA00022617"/>
    </source>
</evidence>
<keyword evidence="7" id="KW-0503">Monooxygenase</keyword>
<dbReference type="Proteomes" id="UP000503462">
    <property type="component" value="Chromosome 2"/>
</dbReference>
<evidence type="ECO:0000313" key="9">
    <source>
        <dbReference type="EMBL" id="QIW97181.1"/>
    </source>
</evidence>
<keyword evidence="8" id="KW-1133">Transmembrane helix</keyword>
<feature type="transmembrane region" description="Helical" evidence="8">
    <location>
        <begin position="12"/>
        <end position="31"/>
    </location>
</feature>
<dbReference type="PANTHER" id="PTHR24287">
    <property type="entry name" value="P450, PUTATIVE (EUROFUNG)-RELATED"/>
    <property type="match status" value="1"/>
</dbReference>
<proteinExistence type="inferred from homology"/>
<comment type="similarity">
    <text evidence="2">Belongs to the cytochrome P450 family.</text>
</comment>
<dbReference type="PANTHER" id="PTHR24287:SF1">
    <property type="entry name" value="P450, PUTATIVE (EUROFUNG)-RELATED"/>
    <property type="match status" value="1"/>
</dbReference>
<dbReference type="GO" id="GO:0046872">
    <property type="term" value="F:metal ion binding"/>
    <property type="evidence" value="ECO:0007669"/>
    <property type="project" value="UniProtKB-KW"/>
</dbReference>
<evidence type="ECO:0000256" key="2">
    <source>
        <dbReference type="ARBA" id="ARBA00010617"/>
    </source>
</evidence>
<evidence type="ECO:0000256" key="7">
    <source>
        <dbReference type="ARBA" id="ARBA00023033"/>
    </source>
</evidence>
<evidence type="ECO:0000256" key="4">
    <source>
        <dbReference type="ARBA" id="ARBA00022723"/>
    </source>
</evidence>
<accession>A0A6H0XQY3</accession>
<keyword evidence="8" id="KW-0472">Membrane</keyword>
<sequence length="128" mass="14681">MDISALPPTAKLMLLGSAAFFLYGIVSFITLRQRRQSLQRAKGALPAVQLEQSERIFGWELFRLNVKNIRAHTILENGLSRFETLKANTFEVVMLGRKIIVTREPEILKTIQATDHKIWSLGEEEDWL</sequence>
<keyword evidence="8" id="KW-0812">Transmembrane</keyword>
<keyword evidence="4" id="KW-0479">Metal-binding</keyword>
<keyword evidence="5" id="KW-0560">Oxidoreductase</keyword>
<protein>
    <submittedName>
        <fullName evidence="9">Uncharacterized protein</fullName>
    </submittedName>
</protein>
<dbReference type="GO" id="GO:0004497">
    <property type="term" value="F:monooxygenase activity"/>
    <property type="evidence" value="ECO:0007669"/>
    <property type="project" value="UniProtKB-KW"/>
</dbReference>
<organism evidence="9 10">
    <name type="scientific">Peltaster fructicola</name>
    <dbReference type="NCBI Taxonomy" id="286661"/>
    <lineage>
        <taxon>Eukaryota</taxon>
        <taxon>Fungi</taxon>
        <taxon>Dikarya</taxon>
        <taxon>Ascomycota</taxon>
        <taxon>Pezizomycotina</taxon>
        <taxon>Dothideomycetes</taxon>
        <taxon>Dothideomycetes incertae sedis</taxon>
        <taxon>Peltaster</taxon>
    </lineage>
</organism>
<reference evidence="9 10" key="1">
    <citation type="journal article" date="2016" name="Sci. Rep.">
        <title>Peltaster fructicola genome reveals evolution from an invasive phytopathogen to an ectophytic parasite.</title>
        <authorList>
            <person name="Xu C."/>
            <person name="Chen H."/>
            <person name="Gleason M.L."/>
            <person name="Xu J.R."/>
            <person name="Liu H."/>
            <person name="Zhang R."/>
            <person name="Sun G."/>
        </authorList>
    </citation>
    <scope>NUCLEOTIDE SEQUENCE [LARGE SCALE GENOMIC DNA]</scope>
    <source>
        <strain evidence="9 10">LNHT1506</strain>
    </source>
</reference>
<evidence type="ECO:0000256" key="8">
    <source>
        <dbReference type="SAM" id="Phobius"/>
    </source>
</evidence>
<evidence type="ECO:0000256" key="6">
    <source>
        <dbReference type="ARBA" id="ARBA00023004"/>
    </source>
</evidence>
<evidence type="ECO:0000256" key="5">
    <source>
        <dbReference type="ARBA" id="ARBA00023002"/>
    </source>
</evidence>
<evidence type="ECO:0000256" key="1">
    <source>
        <dbReference type="ARBA" id="ARBA00001971"/>
    </source>
</evidence>